<evidence type="ECO:0000256" key="3">
    <source>
        <dbReference type="ARBA" id="ARBA00022989"/>
    </source>
</evidence>
<evidence type="ECO:0000256" key="2">
    <source>
        <dbReference type="ARBA" id="ARBA00022692"/>
    </source>
</evidence>
<protein>
    <recommendedName>
        <fullName evidence="6">HTTM-like domain-containing protein</fullName>
    </recommendedName>
</protein>
<keyword evidence="8" id="KW-1185">Reference proteome</keyword>
<name>A0ABP9B819_9SPHI</name>
<evidence type="ECO:0000256" key="4">
    <source>
        <dbReference type="ARBA" id="ARBA00023136"/>
    </source>
</evidence>
<sequence length="317" mass="36193">MNAIANKQLSSWDILKALTFFRIAIGSFALLQMSLLLPAIEDLLGPSGWVQWEITQAMNPLWKIHLADFCTLFHVADDRQTVVLYTFVACYMTSALGLTLGFFTQVNALLLTFFHAVFLKVITPFIYGADISLHFALFYLIFFPSNTYYALDIKWGIGLKIPSVHPKFALRVLQIHLCMLYYSAGFEKIRQPDWWNGNAIYYALTHPDFGGLHLRWMSSFRLIPITLGILTVLLEGLYAIAMWIPYVRVFFLTGICLLHLGIMLFLHLYLFGWIMIVLSLSAWGIYALYDVKKWLAKTRLKNAVETRLAPEVGACVA</sequence>
<dbReference type="InterPro" id="IPR052964">
    <property type="entry name" value="Sporulation_signal_mat"/>
</dbReference>
<evidence type="ECO:0000259" key="6">
    <source>
        <dbReference type="SMART" id="SM00752"/>
    </source>
</evidence>
<organism evidence="7 8">
    <name type="scientific">Olivibacter ginsenosidimutans</name>
    <dbReference type="NCBI Taxonomy" id="1176537"/>
    <lineage>
        <taxon>Bacteria</taxon>
        <taxon>Pseudomonadati</taxon>
        <taxon>Bacteroidota</taxon>
        <taxon>Sphingobacteriia</taxon>
        <taxon>Sphingobacteriales</taxon>
        <taxon>Sphingobacteriaceae</taxon>
        <taxon>Olivibacter</taxon>
    </lineage>
</organism>
<dbReference type="RefSeq" id="WP_345231622.1">
    <property type="nucleotide sequence ID" value="NZ_BAABIQ010000031.1"/>
</dbReference>
<evidence type="ECO:0000313" key="8">
    <source>
        <dbReference type="Proteomes" id="UP001501411"/>
    </source>
</evidence>
<accession>A0ABP9B819</accession>
<comment type="caution">
    <text evidence="7">The sequence shown here is derived from an EMBL/GenBank/DDBJ whole genome shotgun (WGS) entry which is preliminary data.</text>
</comment>
<dbReference type="PANTHER" id="PTHR39535">
    <property type="entry name" value="SPORULATION-DELAYING PROTEIN SDPB"/>
    <property type="match status" value="1"/>
</dbReference>
<dbReference type="EMBL" id="BAABIQ010000031">
    <property type="protein sequence ID" value="GAA4791995.1"/>
    <property type="molecule type" value="Genomic_DNA"/>
</dbReference>
<evidence type="ECO:0000256" key="5">
    <source>
        <dbReference type="SAM" id="Phobius"/>
    </source>
</evidence>
<dbReference type="SMART" id="SM00752">
    <property type="entry name" value="HTTM"/>
    <property type="match status" value="1"/>
</dbReference>
<feature type="transmembrane region" description="Helical" evidence="5">
    <location>
        <begin position="222"/>
        <end position="244"/>
    </location>
</feature>
<feature type="domain" description="HTTM-like" evidence="6">
    <location>
        <begin position="6"/>
        <end position="284"/>
    </location>
</feature>
<keyword evidence="2 5" id="KW-0812">Transmembrane</keyword>
<evidence type="ECO:0000313" key="7">
    <source>
        <dbReference type="EMBL" id="GAA4791995.1"/>
    </source>
</evidence>
<feature type="transmembrane region" description="Helical" evidence="5">
    <location>
        <begin position="264"/>
        <end position="289"/>
    </location>
</feature>
<dbReference type="InterPro" id="IPR011020">
    <property type="entry name" value="HTTM-like"/>
</dbReference>
<dbReference type="PANTHER" id="PTHR39535:SF2">
    <property type="entry name" value="HTTM DOMAIN-CONTAINING PROTEIN"/>
    <property type="match status" value="1"/>
</dbReference>
<keyword evidence="3 5" id="KW-1133">Transmembrane helix</keyword>
<dbReference type="Proteomes" id="UP001501411">
    <property type="component" value="Unassembled WGS sequence"/>
</dbReference>
<feature type="transmembrane region" description="Helical" evidence="5">
    <location>
        <begin position="82"/>
        <end position="103"/>
    </location>
</feature>
<gene>
    <name evidence="7" type="ORF">GCM10023231_19920</name>
</gene>
<reference evidence="8" key="1">
    <citation type="journal article" date="2019" name="Int. J. Syst. Evol. Microbiol.">
        <title>The Global Catalogue of Microorganisms (GCM) 10K type strain sequencing project: providing services to taxonomists for standard genome sequencing and annotation.</title>
        <authorList>
            <consortium name="The Broad Institute Genomics Platform"/>
            <consortium name="The Broad Institute Genome Sequencing Center for Infectious Disease"/>
            <person name="Wu L."/>
            <person name="Ma J."/>
        </authorList>
    </citation>
    <scope>NUCLEOTIDE SEQUENCE [LARGE SCALE GENOMIC DNA]</scope>
    <source>
        <strain evidence="8">JCM 18200</strain>
    </source>
</reference>
<keyword evidence="4 5" id="KW-0472">Membrane</keyword>
<comment type="subcellular location">
    <subcellularLocation>
        <location evidence="1">Endomembrane system</location>
        <topology evidence="1">Multi-pass membrane protein</topology>
    </subcellularLocation>
</comment>
<proteinExistence type="predicted"/>
<evidence type="ECO:0000256" key="1">
    <source>
        <dbReference type="ARBA" id="ARBA00004127"/>
    </source>
</evidence>